<organism evidence="1 2">
    <name type="scientific">Lysobacter hankyongensis</name>
    <dbReference type="NCBI Taxonomy" id="1176535"/>
    <lineage>
        <taxon>Bacteria</taxon>
        <taxon>Pseudomonadati</taxon>
        <taxon>Pseudomonadota</taxon>
        <taxon>Gammaproteobacteria</taxon>
        <taxon>Lysobacterales</taxon>
        <taxon>Lysobacteraceae</taxon>
        <taxon>Lysobacter</taxon>
    </lineage>
</organism>
<protein>
    <recommendedName>
        <fullName evidence="3">DUF4259 domain-containing protein</fullName>
    </recommendedName>
</protein>
<evidence type="ECO:0000313" key="1">
    <source>
        <dbReference type="EMBL" id="GAA4792287.1"/>
    </source>
</evidence>
<proteinExistence type="predicted"/>
<sequence length="137" mass="14819">MGAWGTGIFDNDTACDWAYELEGQRDLGVIERTLDTVLENGEAYLDAGEGEEALAAAEALARLQGHWGVRNSYTERMDAWVEAAGLTPPVALVGKAHAAIDRILAADSELAELWADSDEFDAWKAAVAELRGRLRAD</sequence>
<gene>
    <name evidence="1" type="ORF">GCM10023307_17070</name>
</gene>
<evidence type="ECO:0000313" key="2">
    <source>
        <dbReference type="Proteomes" id="UP001499959"/>
    </source>
</evidence>
<keyword evidence="2" id="KW-1185">Reference proteome</keyword>
<dbReference type="Pfam" id="PF14078">
    <property type="entry name" value="DUF4259"/>
    <property type="match status" value="1"/>
</dbReference>
<dbReference type="EMBL" id="BAABJE010000007">
    <property type="protein sequence ID" value="GAA4792287.1"/>
    <property type="molecule type" value="Genomic_DNA"/>
</dbReference>
<dbReference type="InterPro" id="IPR025355">
    <property type="entry name" value="DUF4259"/>
</dbReference>
<dbReference type="RefSeq" id="WP_345302899.1">
    <property type="nucleotide sequence ID" value="NZ_BAABJE010000007.1"/>
</dbReference>
<dbReference type="Proteomes" id="UP001499959">
    <property type="component" value="Unassembled WGS sequence"/>
</dbReference>
<evidence type="ECO:0008006" key="3">
    <source>
        <dbReference type="Google" id="ProtNLM"/>
    </source>
</evidence>
<reference evidence="2" key="1">
    <citation type="journal article" date="2019" name="Int. J. Syst. Evol. Microbiol.">
        <title>The Global Catalogue of Microorganisms (GCM) 10K type strain sequencing project: providing services to taxonomists for standard genome sequencing and annotation.</title>
        <authorList>
            <consortium name="The Broad Institute Genomics Platform"/>
            <consortium name="The Broad Institute Genome Sequencing Center for Infectious Disease"/>
            <person name="Wu L."/>
            <person name="Ma J."/>
        </authorList>
    </citation>
    <scope>NUCLEOTIDE SEQUENCE [LARGE SCALE GENOMIC DNA]</scope>
    <source>
        <strain evidence="2">JCM 18204</strain>
    </source>
</reference>
<accession>A0ABP9BCJ4</accession>
<comment type="caution">
    <text evidence="1">The sequence shown here is derived from an EMBL/GenBank/DDBJ whole genome shotgun (WGS) entry which is preliminary data.</text>
</comment>
<name>A0ABP9BCJ4_9GAMM</name>